<feature type="transmembrane region" description="Helical" evidence="1">
    <location>
        <begin position="36"/>
        <end position="57"/>
    </location>
</feature>
<organism evidence="2 3">
    <name type="scientific">Bacillus manliponensis</name>
    <dbReference type="NCBI Taxonomy" id="574376"/>
    <lineage>
        <taxon>Bacteria</taxon>
        <taxon>Bacillati</taxon>
        <taxon>Bacillota</taxon>
        <taxon>Bacilli</taxon>
        <taxon>Bacillales</taxon>
        <taxon>Bacillaceae</taxon>
        <taxon>Bacillus</taxon>
        <taxon>Bacillus cereus group</taxon>
    </lineage>
</organism>
<evidence type="ECO:0000313" key="3">
    <source>
        <dbReference type="Proteomes" id="UP000027822"/>
    </source>
</evidence>
<dbReference type="AlphaFoldDB" id="A0A073K8T0"/>
<feature type="transmembrane region" description="Helical" evidence="1">
    <location>
        <begin position="69"/>
        <end position="93"/>
    </location>
</feature>
<protein>
    <submittedName>
        <fullName evidence="2">Uncharacterized protein</fullName>
    </submittedName>
</protein>
<dbReference type="eggNOG" id="ENOG5030EAP">
    <property type="taxonomic scope" value="Bacteria"/>
</dbReference>
<comment type="caution">
    <text evidence="2">The sequence shown here is derived from an EMBL/GenBank/DDBJ whole genome shotgun (WGS) entry which is preliminary data.</text>
</comment>
<gene>
    <name evidence="2" type="ORF">BAMA_04085</name>
</gene>
<evidence type="ECO:0000313" key="2">
    <source>
        <dbReference type="EMBL" id="KEK18693.1"/>
    </source>
</evidence>
<dbReference type="EMBL" id="JOTN01000012">
    <property type="protein sequence ID" value="KEK18693.1"/>
    <property type="molecule type" value="Genomic_DNA"/>
</dbReference>
<proteinExistence type="predicted"/>
<keyword evidence="1" id="KW-0472">Membrane</keyword>
<evidence type="ECO:0000256" key="1">
    <source>
        <dbReference type="SAM" id="Phobius"/>
    </source>
</evidence>
<name>A0A073K8T0_9BACI</name>
<dbReference type="RefSeq" id="WP_034640338.1">
    <property type="nucleotide sequence ID" value="NZ_CBCSJC010000017.1"/>
</dbReference>
<keyword evidence="3" id="KW-1185">Reference proteome</keyword>
<reference evidence="2 3" key="1">
    <citation type="submission" date="2014-06" db="EMBL/GenBank/DDBJ databases">
        <title>Draft genome sequence of Bacillus manliponensis JCM 15802 (MCCC 1A00708).</title>
        <authorList>
            <person name="Lai Q."/>
            <person name="Liu Y."/>
            <person name="Shao Z."/>
        </authorList>
    </citation>
    <scope>NUCLEOTIDE SEQUENCE [LARGE SCALE GENOMIC DNA]</scope>
    <source>
        <strain evidence="2 3">JCM 15802</strain>
    </source>
</reference>
<dbReference type="Proteomes" id="UP000027822">
    <property type="component" value="Unassembled WGS sequence"/>
</dbReference>
<keyword evidence="1" id="KW-1133">Transmembrane helix</keyword>
<dbReference type="OrthoDB" id="2923703at2"/>
<accession>A0A073K8T0</accession>
<sequence length="95" mass="10575">MTDTKTIKPIILTMVLLIAALLVFFIPRLFPGTSLWVGIILFFIIDVGFIVAFVLGMKSKQRSVKVFSIIINGLLFIFLSAIIYLLLLVNSIAES</sequence>
<keyword evidence="1" id="KW-0812">Transmembrane</keyword>
<feature type="transmembrane region" description="Helical" evidence="1">
    <location>
        <begin position="12"/>
        <end position="30"/>
    </location>
</feature>